<name>A0A645D5J4_9ZZZZ</name>
<gene>
    <name evidence="1" type="ORF">SDC9_131557</name>
</gene>
<accession>A0A645D5J4</accession>
<evidence type="ECO:0000313" key="1">
    <source>
        <dbReference type="EMBL" id="MPM84485.1"/>
    </source>
</evidence>
<proteinExistence type="predicted"/>
<dbReference type="AlphaFoldDB" id="A0A645D5J4"/>
<organism evidence="1">
    <name type="scientific">bioreactor metagenome</name>
    <dbReference type="NCBI Taxonomy" id="1076179"/>
    <lineage>
        <taxon>unclassified sequences</taxon>
        <taxon>metagenomes</taxon>
        <taxon>ecological metagenomes</taxon>
    </lineage>
</organism>
<protein>
    <submittedName>
        <fullName evidence="1">Uncharacterized protein</fullName>
    </submittedName>
</protein>
<dbReference type="EMBL" id="VSSQ01033017">
    <property type="protein sequence ID" value="MPM84485.1"/>
    <property type="molecule type" value="Genomic_DNA"/>
</dbReference>
<reference evidence="1" key="1">
    <citation type="submission" date="2019-08" db="EMBL/GenBank/DDBJ databases">
        <authorList>
            <person name="Kucharzyk K."/>
            <person name="Murdoch R.W."/>
            <person name="Higgins S."/>
            <person name="Loffler F."/>
        </authorList>
    </citation>
    <scope>NUCLEOTIDE SEQUENCE</scope>
</reference>
<sequence>MLQDRFLIHRDDAIQHIVMRVHGLGAEADQRKVMTAAHAGHKIPYGEHMVAGAFEQFFQYRCRRVNALTRGASNQQIVHRHLPFLRLLIYHPPAALLTLGKKVSQTGK</sequence>
<comment type="caution">
    <text evidence="1">The sequence shown here is derived from an EMBL/GenBank/DDBJ whole genome shotgun (WGS) entry which is preliminary data.</text>
</comment>